<feature type="region of interest" description="Disordered" evidence="1">
    <location>
        <begin position="152"/>
        <end position="199"/>
    </location>
</feature>
<dbReference type="InterPro" id="IPR045107">
    <property type="entry name" value="SAC3/GANP/THP3"/>
</dbReference>
<protein>
    <recommendedName>
        <fullName evidence="2">PCI domain-containing protein</fullName>
    </recommendedName>
</protein>
<comment type="caution">
    <text evidence="3">The sequence shown here is derived from an EMBL/GenBank/DDBJ whole genome shotgun (WGS) entry which is preliminary data.</text>
</comment>
<dbReference type="Proteomes" id="UP001420932">
    <property type="component" value="Unassembled WGS sequence"/>
</dbReference>
<feature type="region of interest" description="Disordered" evidence="1">
    <location>
        <begin position="1"/>
        <end position="72"/>
    </location>
</feature>
<dbReference type="EMBL" id="JBBNAF010000003">
    <property type="protein sequence ID" value="KAK9161392.1"/>
    <property type="molecule type" value="Genomic_DNA"/>
</dbReference>
<dbReference type="Gene3D" id="1.25.40.990">
    <property type="match status" value="1"/>
</dbReference>
<proteinExistence type="predicted"/>
<dbReference type="InterPro" id="IPR005062">
    <property type="entry name" value="SAC3/GANP/THP3_conserved"/>
</dbReference>
<name>A0AAP0PYS7_9MAGN</name>
<dbReference type="PANTHER" id="PTHR12436:SF17">
    <property type="entry name" value="SAC3 FAMILY PROTEIN B"/>
    <property type="match status" value="1"/>
</dbReference>
<sequence length="1503" mass="168302">MANYGGFGVRSGPSGPPREKPQFGNPHNSTSPPPPRSPRLEEQNGAFLGNGAIVSPPKNGQSPMLSFGANPSSGALPFSFDEAGSYFHNGGTRGTRIPTELSFFQEQSKIRSPSLPSSNKVQLGNSYTVPSEGGRGTIYHSRLDNQSNLLEKNASSRHQEKPSASLHNIDSEGAKANFVNSQNPKRTRSPPPLYDDDILLGNSYSTEVETEREMQAKAKRLARFSVELSQPAQSNHDNTKAKFSGNKSNQASVERKKFISEQPVEGSGASILTDYVRPDSSSAIIGLCPDMCPDSEREERERKGDLDKYERLDGDRNQTSKLLAVKKYNRMAEREAVLIRPMPVLQKTMDYLLALLDQPYDDSFLGMYNFLWDRMRAIRMDLRMQHIFNHDAVTMLEQMIRLHVIAMHELCEYKKGEGFSEGFDAHLNIEQMNKTSVELFQIYDDHKKNGISVFSEKEIRGYYALLKLDKHPGYKVEPAELSLDLSKMTPETRQTPEILFARDVARACRTGNFIAFFRLAKKATYLQACLMHAHFAKLRTQALASLHGGLQFNQGIPISHVTKWIAMEEEGIESLLEYHGFLIKDFEEPYMVKEGPFLNIDKDYPTKCSKLVHLKKSKKIIEDVLHCDKLVQPVALAKQDFFAKMEKHKPDLLPVVNAKKIVHADEEMIDNEVLVDDSHVPPVSELRQRVKIINPAAEVGLTPRNAPPVYHFPQPVPAKVGTVSQITHETVCNNSLENGMVGQVTHKTIRNNSFVKKIQSSTLHTPQETVSGTAREIDSANGSYFESVPVSSAPQSVVIGSPGPAERTMSLQNIEEEDAAIAHEKEYEEGIDTQQKNEAAMAKLKLILRLWKRRSWKLRELREHRQLAASAALSSLSLGPPIGIINTGLSHVSELDIDDAMRERRKRQARSWSRLNVSSVVAEILSKRNPDARCLCWKLIVCSKTKSTEDRSGCRNQVDSLGGQWLSSKLMGARNKLDDELEFSSPSLSIWKHWVNSNHGISSTLCLSVIRERECKESEDTASGASGVLFLVTERVALELQKNRLHDVVMSLPSGSQLPLLVVSDKYQGDMLAPPTTIVEGLGLRFIDKTRISSFTVVSLVENNSPGHMDGFFSNDRLVEGLQWLASESPVQPVLRCVKTRDLVMNHLNSSLELLESTDASIVGPNHCISAFNEALKRSSEEVADAADKNPTIWPCPEINMLKERTFEHKVVQSFLPSIGWSSPVVIKLIGNAIQGCKLPFFSEDLSWLSVASDMGTEIHDQKSELEKCLVSYLVDAAKTMDWALAAREASVMLQTRARPELQGQKYRIVPRWVAIFRRIFHWRLIKLTSRAPSVAYILEDDGKFMKPCEVTPVKFDAREHSATSPPPNLQISENMSIEGGKRPVLPQMSLDEMLEVCCTPIVSWREPSGLADIRPLSNLSNKLYEAWDVARAHENTKDDGRQPVNGSLAESDDAFLPNGHLWKGETAMVDFTEKKESDKLQKLLARCNMLQEMIDEKLSIYF</sequence>
<keyword evidence="4" id="KW-1185">Reference proteome</keyword>
<evidence type="ECO:0000313" key="3">
    <source>
        <dbReference type="EMBL" id="KAK9161392.1"/>
    </source>
</evidence>
<feature type="domain" description="PCI" evidence="2">
    <location>
        <begin position="428"/>
        <end position="616"/>
    </location>
</feature>
<dbReference type="Pfam" id="PF03399">
    <property type="entry name" value="SAC3_GANP"/>
    <property type="match status" value="1"/>
</dbReference>
<feature type="region of interest" description="Disordered" evidence="1">
    <location>
        <begin position="108"/>
        <end position="139"/>
    </location>
</feature>
<dbReference type="PROSITE" id="PS50250">
    <property type="entry name" value="PCI"/>
    <property type="match status" value="1"/>
</dbReference>
<dbReference type="GO" id="GO:0070390">
    <property type="term" value="C:transcription export complex 2"/>
    <property type="evidence" value="ECO:0007669"/>
    <property type="project" value="TreeGrafter"/>
</dbReference>
<evidence type="ECO:0000259" key="2">
    <source>
        <dbReference type="PROSITE" id="PS50250"/>
    </source>
</evidence>
<reference evidence="3 4" key="1">
    <citation type="submission" date="2024-01" db="EMBL/GenBank/DDBJ databases">
        <title>Genome assemblies of Stephania.</title>
        <authorList>
            <person name="Yang L."/>
        </authorList>
    </citation>
    <scope>NUCLEOTIDE SEQUENCE [LARGE SCALE GENOMIC DNA]</scope>
    <source>
        <strain evidence="3">YNDBR</strain>
        <tissue evidence="3">Leaf</tissue>
    </source>
</reference>
<gene>
    <name evidence="3" type="ORF">Syun_007733</name>
</gene>
<dbReference type="InterPro" id="IPR000717">
    <property type="entry name" value="PCI_dom"/>
</dbReference>
<evidence type="ECO:0000256" key="1">
    <source>
        <dbReference type="SAM" id="MobiDB-lite"/>
    </source>
</evidence>
<dbReference type="FunFam" id="1.25.40.990:FF:000004">
    <property type="entry name" value="Putative peptidase C48 domain family protein"/>
    <property type="match status" value="1"/>
</dbReference>
<feature type="compositionally biased region" description="Basic and acidic residues" evidence="1">
    <location>
        <begin position="294"/>
        <end position="311"/>
    </location>
</feature>
<evidence type="ECO:0000313" key="4">
    <source>
        <dbReference type="Proteomes" id="UP001420932"/>
    </source>
</evidence>
<dbReference type="GO" id="GO:0006406">
    <property type="term" value="P:mRNA export from nucleus"/>
    <property type="evidence" value="ECO:0007669"/>
    <property type="project" value="TreeGrafter"/>
</dbReference>
<dbReference type="PANTHER" id="PTHR12436">
    <property type="entry name" value="80 KDA MCM3-ASSOCIATED PROTEIN"/>
    <property type="match status" value="1"/>
</dbReference>
<accession>A0AAP0PYS7</accession>
<feature type="region of interest" description="Disordered" evidence="1">
    <location>
        <begin position="228"/>
        <end position="255"/>
    </location>
</feature>
<organism evidence="3 4">
    <name type="scientific">Stephania yunnanensis</name>
    <dbReference type="NCBI Taxonomy" id="152371"/>
    <lineage>
        <taxon>Eukaryota</taxon>
        <taxon>Viridiplantae</taxon>
        <taxon>Streptophyta</taxon>
        <taxon>Embryophyta</taxon>
        <taxon>Tracheophyta</taxon>
        <taxon>Spermatophyta</taxon>
        <taxon>Magnoliopsida</taxon>
        <taxon>Ranunculales</taxon>
        <taxon>Menispermaceae</taxon>
        <taxon>Menispermoideae</taxon>
        <taxon>Cissampelideae</taxon>
        <taxon>Stephania</taxon>
    </lineage>
</organism>
<feature type="region of interest" description="Disordered" evidence="1">
    <location>
        <begin position="287"/>
        <end position="311"/>
    </location>
</feature>
<feature type="compositionally biased region" description="Polar residues" evidence="1">
    <location>
        <begin position="58"/>
        <end position="72"/>
    </location>
</feature>
<feature type="compositionally biased region" description="Polar residues" evidence="1">
    <location>
        <begin position="108"/>
        <end position="129"/>
    </location>
</feature>
<dbReference type="GO" id="GO:0005737">
    <property type="term" value="C:cytoplasm"/>
    <property type="evidence" value="ECO:0007669"/>
    <property type="project" value="TreeGrafter"/>
</dbReference>